<dbReference type="InterPro" id="IPR045231">
    <property type="entry name" value="Yip1/4-like"/>
</dbReference>
<dbReference type="GO" id="GO:0005802">
    <property type="term" value="C:trans-Golgi network"/>
    <property type="evidence" value="ECO:0007669"/>
    <property type="project" value="TreeGrafter"/>
</dbReference>
<dbReference type="GO" id="GO:0006888">
    <property type="term" value="P:endoplasmic reticulum to Golgi vesicle-mediated transport"/>
    <property type="evidence" value="ECO:0007669"/>
    <property type="project" value="InterPro"/>
</dbReference>
<evidence type="ECO:0000256" key="3">
    <source>
        <dbReference type="ARBA" id="ARBA00022692"/>
    </source>
</evidence>
<name>A0A7S4I628_9EUKA</name>
<reference evidence="7" key="1">
    <citation type="submission" date="2021-01" db="EMBL/GenBank/DDBJ databases">
        <authorList>
            <person name="Corre E."/>
            <person name="Pelletier E."/>
            <person name="Niang G."/>
            <person name="Scheremetjew M."/>
            <person name="Finn R."/>
            <person name="Kale V."/>
            <person name="Holt S."/>
            <person name="Cochrane G."/>
            <person name="Meng A."/>
            <person name="Brown T."/>
            <person name="Cohen L."/>
        </authorList>
    </citation>
    <scope>NUCLEOTIDE SEQUENCE</scope>
    <source>
        <strain evidence="7">DIVA3 518/3/11/1/6</strain>
    </source>
</reference>
<proteinExistence type="inferred from homology"/>
<keyword evidence="5 6" id="KW-0472">Membrane</keyword>
<evidence type="ECO:0000256" key="6">
    <source>
        <dbReference type="SAM" id="Phobius"/>
    </source>
</evidence>
<sequence>MENDFFTSTFDQDQDQTQFQAPPVQPSMDRKVNIWTGRFEDESPLLEELGISFSNITQRTVLVLNPIQKEATLDVIQDVDLTGPVIFCLVFGVFLLMAGKVHFGYIYGMGVIACCAMWMLLNLMSRTGIDMGRTASILGYCLLPIVLLAGLGIVFPLNNTIGYIITFGVVLWCSKAASLMFITALQLRDQTILIMYPAGLIYACFALLALF</sequence>
<evidence type="ECO:0000256" key="5">
    <source>
        <dbReference type="ARBA" id="ARBA00023136"/>
    </source>
</evidence>
<accession>A0A7S4I628</accession>
<dbReference type="AlphaFoldDB" id="A0A7S4I628"/>
<keyword evidence="3 6" id="KW-0812">Transmembrane</keyword>
<dbReference type="PANTHER" id="PTHR21236:SF2">
    <property type="entry name" value="PROTEIN YIPF"/>
    <property type="match status" value="1"/>
</dbReference>
<dbReference type="GO" id="GO:0016020">
    <property type="term" value="C:membrane"/>
    <property type="evidence" value="ECO:0007669"/>
    <property type="project" value="UniProtKB-SubCell"/>
</dbReference>
<feature type="transmembrane region" description="Helical" evidence="6">
    <location>
        <begin position="105"/>
        <end position="125"/>
    </location>
</feature>
<protein>
    <recommendedName>
        <fullName evidence="8">Protein YIPF</fullName>
    </recommendedName>
</protein>
<evidence type="ECO:0008006" key="8">
    <source>
        <dbReference type="Google" id="ProtNLM"/>
    </source>
</evidence>
<evidence type="ECO:0000256" key="2">
    <source>
        <dbReference type="ARBA" id="ARBA00010596"/>
    </source>
</evidence>
<dbReference type="EMBL" id="HBKP01012294">
    <property type="protein sequence ID" value="CAE2219754.1"/>
    <property type="molecule type" value="Transcribed_RNA"/>
</dbReference>
<feature type="transmembrane region" description="Helical" evidence="6">
    <location>
        <begin position="137"/>
        <end position="155"/>
    </location>
</feature>
<evidence type="ECO:0000313" key="7">
    <source>
        <dbReference type="EMBL" id="CAE2219754.1"/>
    </source>
</evidence>
<comment type="subcellular location">
    <subcellularLocation>
        <location evidence="1">Membrane</location>
        <topology evidence="1">Multi-pass membrane protein</topology>
    </subcellularLocation>
</comment>
<gene>
    <name evidence="7" type="ORF">VSP0166_LOCUS8623</name>
</gene>
<feature type="transmembrane region" description="Helical" evidence="6">
    <location>
        <begin position="161"/>
        <end position="185"/>
    </location>
</feature>
<dbReference type="PANTHER" id="PTHR21236">
    <property type="entry name" value="GOLGI MEMBRANE PROTEIN YIP1"/>
    <property type="match status" value="1"/>
</dbReference>
<comment type="similarity">
    <text evidence="2">Belongs to the YIP1 family.</text>
</comment>
<dbReference type="GO" id="GO:0048280">
    <property type="term" value="P:vesicle fusion with Golgi apparatus"/>
    <property type="evidence" value="ECO:0007669"/>
    <property type="project" value="TreeGrafter"/>
</dbReference>
<evidence type="ECO:0000256" key="1">
    <source>
        <dbReference type="ARBA" id="ARBA00004141"/>
    </source>
</evidence>
<organism evidence="7">
    <name type="scientific">Vannella robusta</name>
    <dbReference type="NCBI Taxonomy" id="1487602"/>
    <lineage>
        <taxon>Eukaryota</taxon>
        <taxon>Amoebozoa</taxon>
        <taxon>Discosea</taxon>
        <taxon>Flabellinia</taxon>
        <taxon>Vannellidae</taxon>
        <taxon>Vannella</taxon>
    </lineage>
</organism>
<evidence type="ECO:0000256" key="4">
    <source>
        <dbReference type="ARBA" id="ARBA00022989"/>
    </source>
</evidence>
<keyword evidence="4 6" id="KW-1133">Transmembrane helix</keyword>
<feature type="transmembrane region" description="Helical" evidence="6">
    <location>
        <begin position="192"/>
        <end position="210"/>
    </location>
</feature>